<evidence type="ECO:0000313" key="5">
    <source>
        <dbReference type="Proteomes" id="UP000030661"/>
    </source>
</evidence>
<organism evidence="4">
    <name type="scientific">Vecturithrix granuli</name>
    <dbReference type="NCBI Taxonomy" id="1499967"/>
    <lineage>
        <taxon>Bacteria</taxon>
        <taxon>Candidatus Moduliflexota</taxon>
        <taxon>Candidatus Vecturitrichia</taxon>
        <taxon>Candidatus Vecturitrichales</taxon>
        <taxon>Candidatus Vecturitrichaceae</taxon>
        <taxon>Candidatus Vecturithrix</taxon>
    </lineage>
</organism>
<name>A0A081BXC9_VECG1</name>
<dbReference type="PRINTS" id="PR00081">
    <property type="entry name" value="GDHRDH"/>
</dbReference>
<protein>
    <submittedName>
        <fullName evidence="4">Short-chain dehydrogenase/reductase SDR</fullName>
    </submittedName>
</protein>
<dbReference type="InterPro" id="IPR036291">
    <property type="entry name" value="NAD(P)-bd_dom_sf"/>
</dbReference>
<accession>A0A081BXC9</accession>
<evidence type="ECO:0000256" key="1">
    <source>
        <dbReference type="ARBA" id="ARBA00006484"/>
    </source>
</evidence>
<dbReference type="InterPro" id="IPR020904">
    <property type="entry name" value="Sc_DH/Rdtase_CS"/>
</dbReference>
<dbReference type="InterPro" id="IPR002347">
    <property type="entry name" value="SDR_fam"/>
</dbReference>
<keyword evidence="5" id="KW-1185">Reference proteome</keyword>
<dbReference type="InterPro" id="IPR052178">
    <property type="entry name" value="Sec_Metab_Biosynth_SDR"/>
</dbReference>
<evidence type="ECO:0000256" key="2">
    <source>
        <dbReference type="ARBA" id="ARBA00022857"/>
    </source>
</evidence>
<evidence type="ECO:0000256" key="3">
    <source>
        <dbReference type="ARBA" id="ARBA00023002"/>
    </source>
</evidence>
<dbReference type="EMBL" id="DF820465">
    <property type="protein sequence ID" value="GAK56984.1"/>
    <property type="molecule type" value="Genomic_DNA"/>
</dbReference>
<dbReference type="GO" id="GO:0005829">
    <property type="term" value="C:cytosol"/>
    <property type="evidence" value="ECO:0007669"/>
    <property type="project" value="TreeGrafter"/>
</dbReference>
<dbReference type="AlphaFoldDB" id="A0A081BXC9"/>
<dbReference type="PANTHER" id="PTHR43618:SF8">
    <property type="entry name" value="7ALPHA-HYDROXYSTEROID DEHYDROGENASE"/>
    <property type="match status" value="1"/>
</dbReference>
<dbReference type="PANTHER" id="PTHR43618">
    <property type="entry name" value="7-ALPHA-HYDROXYSTEROID DEHYDROGENASE"/>
    <property type="match status" value="1"/>
</dbReference>
<dbReference type="eggNOG" id="COG1028">
    <property type="taxonomic scope" value="Bacteria"/>
</dbReference>
<dbReference type="SUPFAM" id="SSF51735">
    <property type="entry name" value="NAD(P)-binding Rossmann-fold domains"/>
    <property type="match status" value="1"/>
</dbReference>
<keyword evidence="2" id="KW-0521">NADP</keyword>
<proteinExistence type="inferred from homology"/>
<sequence>MRDLFSLEGKIALVTGGSAGIGAMIAEGFVNFGAKVYIVARREKVLKQKQEELVKIGPCEYIAADVGSVAGIKELAKAYGEREQSLDILVNNAGISDGGREIEDITEETWDAVIDLNLKSIFFMIQEFLPFLRMGASPATPSNVINIASIDGCGKLNSFYNYAYGVSKAGVIQLGRHLGDRLAWEGIHINTISPGDFPTDLNTTARDHTDEMKQVIPAKRIGEKDNIAGAAIFLASRAGNFNVGSNLVVDGGESVRGVQRAFYATIWPDWVRLDR</sequence>
<reference evidence="4" key="1">
    <citation type="journal article" date="2015" name="PeerJ">
        <title>First genomic representation of candidate bacterial phylum KSB3 points to enhanced environmental sensing as a trigger of wastewater bulking.</title>
        <authorList>
            <person name="Sekiguchi Y."/>
            <person name="Ohashi A."/>
            <person name="Parks D.H."/>
            <person name="Yamauchi T."/>
            <person name="Tyson G.W."/>
            <person name="Hugenholtz P."/>
        </authorList>
    </citation>
    <scope>NUCLEOTIDE SEQUENCE [LARGE SCALE GENOMIC DNA]</scope>
</reference>
<dbReference type="Pfam" id="PF13561">
    <property type="entry name" value="adh_short_C2"/>
    <property type="match status" value="1"/>
</dbReference>
<dbReference type="FunFam" id="3.40.50.720:FF:000084">
    <property type="entry name" value="Short-chain dehydrogenase reductase"/>
    <property type="match status" value="1"/>
</dbReference>
<dbReference type="PROSITE" id="PS00061">
    <property type="entry name" value="ADH_SHORT"/>
    <property type="match status" value="1"/>
</dbReference>
<comment type="similarity">
    <text evidence="1">Belongs to the short-chain dehydrogenases/reductases (SDR) family.</text>
</comment>
<gene>
    <name evidence="4" type="ORF">U27_03948</name>
</gene>
<dbReference type="PRINTS" id="PR00080">
    <property type="entry name" value="SDRFAMILY"/>
</dbReference>
<dbReference type="Gene3D" id="3.40.50.720">
    <property type="entry name" value="NAD(P)-binding Rossmann-like Domain"/>
    <property type="match status" value="1"/>
</dbReference>
<dbReference type="HOGENOM" id="CLU_010194_1_1_0"/>
<dbReference type="GO" id="GO:0008709">
    <property type="term" value="F:cholate 7-alpha-dehydrogenase (NAD+) activity"/>
    <property type="evidence" value="ECO:0007669"/>
    <property type="project" value="TreeGrafter"/>
</dbReference>
<keyword evidence="3" id="KW-0560">Oxidoreductase</keyword>
<evidence type="ECO:0000313" key="4">
    <source>
        <dbReference type="EMBL" id="GAK56984.1"/>
    </source>
</evidence>
<dbReference type="Proteomes" id="UP000030661">
    <property type="component" value="Unassembled WGS sequence"/>
</dbReference>
<dbReference type="STRING" id="1499967.U27_03948"/>